<dbReference type="EMBL" id="JBJUIK010000011">
    <property type="protein sequence ID" value="KAL3514106.1"/>
    <property type="molecule type" value="Genomic_DNA"/>
</dbReference>
<gene>
    <name evidence="2" type="ORF">ACH5RR_026823</name>
</gene>
<protein>
    <recommendedName>
        <fullName evidence="1">Reverse transcriptase zinc-binding domain-containing protein</fullName>
    </recommendedName>
</protein>
<dbReference type="AlphaFoldDB" id="A0ABD2Z5K2"/>
<reference evidence="2 3" key="1">
    <citation type="submission" date="2024-11" db="EMBL/GenBank/DDBJ databases">
        <title>A near-complete genome assembly of Cinchona calisaya.</title>
        <authorList>
            <person name="Lian D.C."/>
            <person name="Zhao X.W."/>
            <person name="Wei L."/>
        </authorList>
    </citation>
    <scope>NUCLEOTIDE SEQUENCE [LARGE SCALE GENOMIC DNA]</scope>
    <source>
        <tissue evidence="2">Nenye</tissue>
    </source>
</reference>
<dbReference type="InterPro" id="IPR026960">
    <property type="entry name" value="RVT-Znf"/>
</dbReference>
<accession>A0ABD2Z5K2</accession>
<evidence type="ECO:0000313" key="3">
    <source>
        <dbReference type="Proteomes" id="UP001630127"/>
    </source>
</evidence>
<evidence type="ECO:0000259" key="1">
    <source>
        <dbReference type="Pfam" id="PF13966"/>
    </source>
</evidence>
<keyword evidence="3" id="KW-1185">Reference proteome</keyword>
<sequence length="162" mass="19677">MEDGNDQWVEELAVREAGTTVEWWKIVWYKRHVPRATFVMWLLCKRRLMTKDRMKAWGIQVNTMCVLCRQQEESMEHHFLECSITSRIWQKIQKLCLVYRWSYPYSAELSWIFRHVHRTKFAVELCYLALSISMYCGRRRRNEVIFQGKNINVVEIVQQIVQ</sequence>
<comment type="caution">
    <text evidence="2">The sequence shown here is derived from an EMBL/GenBank/DDBJ whole genome shotgun (WGS) entry which is preliminary data.</text>
</comment>
<organism evidence="2 3">
    <name type="scientific">Cinchona calisaya</name>
    <dbReference type="NCBI Taxonomy" id="153742"/>
    <lineage>
        <taxon>Eukaryota</taxon>
        <taxon>Viridiplantae</taxon>
        <taxon>Streptophyta</taxon>
        <taxon>Embryophyta</taxon>
        <taxon>Tracheophyta</taxon>
        <taxon>Spermatophyta</taxon>
        <taxon>Magnoliopsida</taxon>
        <taxon>eudicotyledons</taxon>
        <taxon>Gunneridae</taxon>
        <taxon>Pentapetalae</taxon>
        <taxon>asterids</taxon>
        <taxon>lamiids</taxon>
        <taxon>Gentianales</taxon>
        <taxon>Rubiaceae</taxon>
        <taxon>Cinchonoideae</taxon>
        <taxon>Cinchoneae</taxon>
        <taxon>Cinchona</taxon>
    </lineage>
</organism>
<feature type="domain" description="Reverse transcriptase zinc-binding" evidence="1">
    <location>
        <begin position="14"/>
        <end position="89"/>
    </location>
</feature>
<dbReference type="PANTHER" id="PTHR33116">
    <property type="entry name" value="REVERSE TRANSCRIPTASE ZINC-BINDING DOMAIN-CONTAINING PROTEIN-RELATED-RELATED"/>
    <property type="match status" value="1"/>
</dbReference>
<evidence type="ECO:0000313" key="2">
    <source>
        <dbReference type="EMBL" id="KAL3514106.1"/>
    </source>
</evidence>
<name>A0ABD2Z5K2_9GENT</name>
<dbReference type="Proteomes" id="UP001630127">
    <property type="component" value="Unassembled WGS sequence"/>
</dbReference>
<dbReference type="Pfam" id="PF13966">
    <property type="entry name" value="zf-RVT"/>
    <property type="match status" value="1"/>
</dbReference>
<proteinExistence type="predicted"/>
<dbReference type="PANTHER" id="PTHR33116:SF66">
    <property type="entry name" value="REVERSE TRANSCRIPTASE ZINC-BINDING DOMAIN-CONTAINING PROTEIN"/>
    <property type="match status" value="1"/>
</dbReference>